<name>A0ABW9J8D6_9SPHI</name>
<accession>A0ABW9J8D6</accession>
<evidence type="ECO:0000259" key="2">
    <source>
        <dbReference type="Pfam" id="PF07863"/>
    </source>
</evidence>
<reference evidence="3 4" key="1">
    <citation type="submission" date="2024-12" db="EMBL/GenBank/DDBJ databases">
        <authorList>
            <person name="Hu S."/>
        </authorList>
    </citation>
    <scope>NUCLEOTIDE SEQUENCE [LARGE SCALE GENOMIC DNA]</scope>
    <source>
        <strain evidence="3 4">THG-T11</strain>
    </source>
</reference>
<dbReference type="NCBIfam" id="TIGR03782">
    <property type="entry name" value="Bac_Flav_CT_J"/>
    <property type="match status" value="1"/>
</dbReference>
<feature type="transmembrane region" description="Helical" evidence="1">
    <location>
        <begin position="232"/>
        <end position="250"/>
    </location>
</feature>
<evidence type="ECO:0000313" key="3">
    <source>
        <dbReference type="EMBL" id="MFN0256754.1"/>
    </source>
</evidence>
<dbReference type="Proteomes" id="UP001517247">
    <property type="component" value="Unassembled WGS sequence"/>
</dbReference>
<feature type="transmembrane region" description="Helical" evidence="1">
    <location>
        <begin position="6"/>
        <end position="32"/>
    </location>
</feature>
<protein>
    <submittedName>
        <fullName evidence="3">Conjugative transposon protein TraJ</fullName>
    </submittedName>
</protein>
<keyword evidence="4" id="KW-1185">Reference proteome</keyword>
<dbReference type="InterPro" id="IPR012424">
    <property type="entry name" value="Conjugative_transposon_TraJ_C"/>
</dbReference>
<feature type="domain" description="Conjugative transposon TraJ C-terminal" evidence="2">
    <location>
        <begin position="38"/>
        <end position="407"/>
    </location>
</feature>
<organism evidence="3 4">
    <name type="scientific">Pedobacter ureilyticus</name>
    <dbReference type="NCBI Taxonomy" id="1393051"/>
    <lineage>
        <taxon>Bacteria</taxon>
        <taxon>Pseudomonadati</taxon>
        <taxon>Bacteroidota</taxon>
        <taxon>Sphingobacteriia</taxon>
        <taxon>Sphingobacteriales</taxon>
        <taxon>Sphingobacteriaceae</taxon>
        <taxon>Pedobacter</taxon>
    </lineage>
</organism>
<feature type="transmembrane region" description="Helical" evidence="1">
    <location>
        <begin position="262"/>
        <end position="282"/>
    </location>
</feature>
<dbReference type="EMBL" id="SSHJ02000007">
    <property type="protein sequence ID" value="MFN0256754.1"/>
    <property type="molecule type" value="Genomic_DNA"/>
</dbReference>
<feature type="transmembrane region" description="Helical" evidence="1">
    <location>
        <begin position="96"/>
        <end position="119"/>
    </location>
</feature>
<sequence length="413" mass="44979">MRTFKFLIMGVKSITYGLAVLLVFGMPGDLWARGIADSIGGLHAVLDQVYREMIPLCSGLIDVARGIAGFAALWYIASRVWRQLAAAEPIDFYPLLRPFALGLAIVLFPVVLAVFNGILQPTVLATRGMVADSDRTIKALLLRKEAELKKSTKWKLYVGEDGSGNRAEWYKYTHPKDADGSGEGWMESIGNDIRFWADRTDYKVRHSFKQFMSELLELVYQAAALCINTLRTFFLIVMAILGPLVLGFAVFDGLQHTLSVWIARYINIFLWLPIANIFGAILGKIQQNMIRLDISEVAAGGDTFFSATDMAYMIFLVIGIVGYFCVPTVANYVVHAGGGNSILAKTNAMTIGAAGGMGSLVMMDAMAGKNAKAGGMTTDVLGDGKRSMKGMAEAAGEDYFRDRLSGDQQKGGA</sequence>
<keyword evidence="1" id="KW-1133">Transmembrane helix</keyword>
<feature type="transmembrane region" description="Helical" evidence="1">
    <location>
        <begin position="310"/>
        <end position="330"/>
    </location>
</feature>
<keyword evidence="1" id="KW-0812">Transmembrane</keyword>
<proteinExistence type="predicted"/>
<evidence type="ECO:0000313" key="4">
    <source>
        <dbReference type="Proteomes" id="UP001517247"/>
    </source>
</evidence>
<gene>
    <name evidence="3" type="primary">traJ</name>
    <name evidence="3" type="ORF">E6A44_014285</name>
</gene>
<evidence type="ECO:0000256" key="1">
    <source>
        <dbReference type="SAM" id="Phobius"/>
    </source>
</evidence>
<dbReference type="InterPro" id="IPR022393">
    <property type="entry name" value="Conjugative_transposon_TraJ"/>
</dbReference>
<dbReference type="Pfam" id="PF07863">
    <property type="entry name" value="CtnDOT_TraJ"/>
    <property type="match status" value="1"/>
</dbReference>
<keyword evidence="1" id="KW-0472">Membrane</keyword>
<feature type="transmembrane region" description="Helical" evidence="1">
    <location>
        <begin position="342"/>
        <end position="362"/>
    </location>
</feature>
<comment type="caution">
    <text evidence="3">The sequence shown here is derived from an EMBL/GenBank/DDBJ whole genome shotgun (WGS) entry which is preliminary data.</text>
</comment>